<dbReference type="InterPro" id="IPR012349">
    <property type="entry name" value="Split_barrel_FMN-bd"/>
</dbReference>
<dbReference type="SUPFAM" id="SSF50475">
    <property type="entry name" value="FMN-binding split barrel"/>
    <property type="match status" value="1"/>
</dbReference>
<dbReference type="OrthoDB" id="9792858at2"/>
<dbReference type="Proteomes" id="UP000307956">
    <property type="component" value="Unassembled WGS sequence"/>
</dbReference>
<evidence type="ECO:0000313" key="4">
    <source>
        <dbReference type="Proteomes" id="UP000307956"/>
    </source>
</evidence>
<dbReference type="EMBL" id="SSOD01000005">
    <property type="protein sequence ID" value="THF62163.1"/>
    <property type="molecule type" value="Genomic_DNA"/>
</dbReference>
<dbReference type="AlphaFoldDB" id="A0A4S4AS01"/>
<dbReference type="GO" id="GO:0010181">
    <property type="term" value="F:FMN binding"/>
    <property type="evidence" value="ECO:0007669"/>
    <property type="project" value="InterPro"/>
</dbReference>
<reference evidence="3 4" key="1">
    <citation type="submission" date="2019-04" db="EMBL/GenBank/DDBJ databases">
        <title>Azoarcus rhizosphaerae sp. nov. isolated from rhizosphere of Ficus religiosa.</title>
        <authorList>
            <person name="Lin S.-Y."/>
            <person name="Hameed A."/>
            <person name="Hsu Y.-H."/>
            <person name="Young C.-C."/>
        </authorList>
    </citation>
    <scope>NUCLEOTIDE SEQUENCE [LARGE SCALE GENOMIC DNA]</scope>
    <source>
        <strain evidence="3 4">CC-YHH848</strain>
    </source>
</reference>
<dbReference type="Pfam" id="PF01613">
    <property type="entry name" value="Flavin_Reduct"/>
    <property type="match status" value="1"/>
</dbReference>
<keyword evidence="4" id="KW-1185">Reference proteome</keyword>
<dbReference type="InterPro" id="IPR050268">
    <property type="entry name" value="NADH-dep_flavin_reductase"/>
</dbReference>
<dbReference type="GO" id="GO:0042602">
    <property type="term" value="F:riboflavin reductase (NADPH) activity"/>
    <property type="evidence" value="ECO:0007669"/>
    <property type="project" value="TreeGrafter"/>
</dbReference>
<dbReference type="PANTHER" id="PTHR30466:SF1">
    <property type="entry name" value="FMN REDUCTASE (NADH) RUTF"/>
    <property type="match status" value="1"/>
</dbReference>
<keyword evidence="1" id="KW-0560">Oxidoreductase</keyword>
<evidence type="ECO:0000313" key="3">
    <source>
        <dbReference type="EMBL" id="THF62163.1"/>
    </source>
</evidence>
<sequence length="164" mass="17406">MIDSRLLRQAFGQFATGVTVITARDGDGRPVGVTASSFNTVSLSPPLVLWSLDRRALSFGAFAEARHFAVHVLAAHQRTLSDRFARAATDKFAALALDGGIGGVPLIAGVDTVFECETEHRYEGGDHLILVGRVLRLSLPAAPPEPLLFCHGRYASVAAEPGIA</sequence>
<feature type="domain" description="Flavin reductase like" evidence="2">
    <location>
        <begin position="11"/>
        <end position="156"/>
    </location>
</feature>
<dbReference type="SMART" id="SM00903">
    <property type="entry name" value="Flavin_Reduct"/>
    <property type="match status" value="1"/>
</dbReference>
<comment type="caution">
    <text evidence="3">The sequence shown here is derived from an EMBL/GenBank/DDBJ whole genome shotgun (WGS) entry which is preliminary data.</text>
</comment>
<dbReference type="InterPro" id="IPR002563">
    <property type="entry name" value="Flavin_Rdtase-like_dom"/>
</dbReference>
<protein>
    <submittedName>
        <fullName evidence="3">Flavin reductase family protein</fullName>
    </submittedName>
</protein>
<organism evidence="3 4">
    <name type="scientific">Pseudothauera rhizosphaerae</name>
    <dbReference type="NCBI Taxonomy" id="2565932"/>
    <lineage>
        <taxon>Bacteria</taxon>
        <taxon>Pseudomonadati</taxon>
        <taxon>Pseudomonadota</taxon>
        <taxon>Betaproteobacteria</taxon>
        <taxon>Rhodocyclales</taxon>
        <taxon>Zoogloeaceae</taxon>
        <taxon>Pseudothauera</taxon>
    </lineage>
</organism>
<evidence type="ECO:0000256" key="1">
    <source>
        <dbReference type="ARBA" id="ARBA00023002"/>
    </source>
</evidence>
<proteinExistence type="predicted"/>
<dbReference type="RefSeq" id="WP_136384526.1">
    <property type="nucleotide sequence ID" value="NZ_SSOD01000005.1"/>
</dbReference>
<gene>
    <name evidence="3" type="ORF">E6O51_08400</name>
</gene>
<evidence type="ECO:0000259" key="2">
    <source>
        <dbReference type="SMART" id="SM00903"/>
    </source>
</evidence>
<accession>A0A4S4AS01</accession>
<dbReference type="PANTHER" id="PTHR30466">
    <property type="entry name" value="FLAVIN REDUCTASE"/>
    <property type="match status" value="1"/>
</dbReference>
<name>A0A4S4AS01_9RHOO</name>
<dbReference type="Gene3D" id="2.30.110.10">
    <property type="entry name" value="Electron Transport, Fmn-binding Protein, Chain A"/>
    <property type="match status" value="1"/>
</dbReference>